<name>A0AAW1I933_POPJA</name>
<dbReference type="EMBL" id="JASPKY010000774">
    <property type="protein sequence ID" value="KAK9685488.1"/>
    <property type="molecule type" value="Genomic_DNA"/>
</dbReference>
<dbReference type="Proteomes" id="UP001458880">
    <property type="component" value="Unassembled WGS sequence"/>
</dbReference>
<reference evidence="2 3" key="1">
    <citation type="journal article" date="2024" name="BMC Genomics">
        <title>De novo assembly and annotation of Popillia japonica's genome with initial clues to its potential as an invasive pest.</title>
        <authorList>
            <person name="Cucini C."/>
            <person name="Boschi S."/>
            <person name="Funari R."/>
            <person name="Cardaioli E."/>
            <person name="Iannotti N."/>
            <person name="Marturano G."/>
            <person name="Paoli F."/>
            <person name="Bruttini M."/>
            <person name="Carapelli A."/>
            <person name="Frati F."/>
            <person name="Nardi F."/>
        </authorList>
    </citation>
    <scope>NUCLEOTIDE SEQUENCE [LARGE SCALE GENOMIC DNA]</scope>
    <source>
        <strain evidence="2">DMR45628</strain>
    </source>
</reference>
<keyword evidence="1" id="KW-0472">Membrane</keyword>
<organism evidence="2 3">
    <name type="scientific">Popillia japonica</name>
    <name type="common">Japanese beetle</name>
    <dbReference type="NCBI Taxonomy" id="7064"/>
    <lineage>
        <taxon>Eukaryota</taxon>
        <taxon>Metazoa</taxon>
        <taxon>Ecdysozoa</taxon>
        <taxon>Arthropoda</taxon>
        <taxon>Hexapoda</taxon>
        <taxon>Insecta</taxon>
        <taxon>Pterygota</taxon>
        <taxon>Neoptera</taxon>
        <taxon>Endopterygota</taxon>
        <taxon>Coleoptera</taxon>
        <taxon>Polyphaga</taxon>
        <taxon>Scarabaeiformia</taxon>
        <taxon>Scarabaeidae</taxon>
        <taxon>Rutelinae</taxon>
        <taxon>Popillia</taxon>
    </lineage>
</organism>
<evidence type="ECO:0000313" key="2">
    <source>
        <dbReference type="EMBL" id="KAK9685488.1"/>
    </source>
</evidence>
<keyword evidence="3" id="KW-1185">Reference proteome</keyword>
<sequence>MLETKPFTTAQLIHDQIAPHSNLEDKDFVLQKFKSFQAALLVLLEYYAITTIPLLIMSQQRMIIYITYDIMKGVLSLADLAMAGDEQQQNDKTI</sequence>
<feature type="transmembrane region" description="Helical" evidence="1">
    <location>
        <begin position="36"/>
        <end position="56"/>
    </location>
</feature>
<accession>A0AAW1I933</accession>
<protein>
    <submittedName>
        <fullName evidence="2">Uncharacterized protein</fullName>
    </submittedName>
</protein>
<gene>
    <name evidence="2" type="ORF">QE152_g38003</name>
</gene>
<comment type="caution">
    <text evidence="2">The sequence shown here is derived from an EMBL/GenBank/DDBJ whole genome shotgun (WGS) entry which is preliminary data.</text>
</comment>
<keyword evidence="1" id="KW-1133">Transmembrane helix</keyword>
<dbReference type="AlphaFoldDB" id="A0AAW1I933"/>
<keyword evidence="1" id="KW-0812">Transmembrane</keyword>
<evidence type="ECO:0000256" key="1">
    <source>
        <dbReference type="SAM" id="Phobius"/>
    </source>
</evidence>
<evidence type="ECO:0000313" key="3">
    <source>
        <dbReference type="Proteomes" id="UP001458880"/>
    </source>
</evidence>
<proteinExistence type="predicted"/>